<feature type="compositionally biased region" description="Basic and acidic residues" evidence="2">
    <location>
        <begin position="669"/>
        <end position="679"/>
    </location>
</feature>
<keyword evidence="1" id="KW-0175">Coiled coil</keyword>
<feature type="compositionally biased region" description="Basic and acidic residues" evidence="2">
    <location>
        <begin position="557"/>
        <end position="573"/>
    </location>
</feature>
<keyword evidence="4" id="KW-1185">Reference proteome</keyword>
<evidence type="ECO:0000256" key="2">
    <source>
        <dbReference type="SAM" id="MobiDB-lite"/>
    </source>
</evidence>
<feature type="compositionally biased region" description="Basic and acidic residues" evidence="2">
    <location>
        <begin position="585"/>
        <end position="597"/>
    </location>
</feature>
<protein>
    <submittedName>
        <fullName evidence="3">Uncharacterized protein</fullName>
    </submittedName>
</protein>
<comment type="caution">
    <text evidence="3">The sequence shown here is derived from an EMBL/GenBank/DDBJ whole genome shotgun (WGS) entry which is preliminary data.</text>
</comment>
<feature type="compositionally biased region" description="Basic and acidic residues" evidence="2">
    <location>
        <begin position="686"/>
        <end position="715"/>
    </location>
</feature>
<name>A0ABQ5KW10_9EUKA</name>
<feature type="coiled-coil region" evidence="1">
    <location>
        <begin position="372"/>
        <end position="406"/>
    </location>
</feature>
<organism evidence="3 4">
    <name type="scientific">Aduncisulcus paluster</name>
    <dbReference type="NCBI Taxonomy" id="2918883"/>
    <lineage>
        <taxon>Eukaryota</taxon>
        <taxon>Metamonada</taxon>
        <taxon>Carpediemonas-like organisms</taxon>
        <taxon>Aduncisulcus</taxon>
    </lineage>
</organism>
<dbReference type="EMBL" id="BQXS01011162">
    <property type="protein sequence ID" value="GKT36201.1"/>
    <property type="molecule type" value="Genomic_DNA"/>
</dbReference>
<sequence length="847" mass="98841">MNNEKEMGDALINSLTNAHVVSTQALITFRNFLSHIYEIVIYKEHSKLSKDEFITIFDELGSNLHLARITLDQMVRDVAITFKTAKKEEYSQDYHSSRCSKSLLEERRDRLAKLASMLRDAHRSGFGPGEDEFSIHHVPLPNGRDPSISPENIFDLLISASSPSKREKMLQYECEDTRRHAEETATKLSHLCDDHAALLRTTESLKASFDMKQKELDEYRRKLEIVRSDARQRVIVHATQKEQIEDELVKIRAEFSQLTDRYQEISIENSRLKTREDRISAQMEEITKISRKASDERATHLQERAEHAESKLSELEETSMKTIQECIQVKEELYTLKQTHEIQKKLWDQEKAKIRKDNENEIRSGALDSVAAATLRDELQNVQERLEQAEKYSKQLYAEYQRVINELQERDRIRGAESVGFLEASRDIPTLLEAKEQEFESKKKELEEKERKFESKRKEPEAKEQEFESKKKELEEKAQELQDKEDELESIFAESEKRVKEVEVHESALSSKQSDFVLKEKELQEQKETVSKLADELEAKEQEFESKKKEFEAKEQEFESKKKELEEKAQELQDKEDELESIFAESEKRVKEVEVHESALSSKQSDFVLKEKELQEQKETVSKLADELVRREQNLEKQKEDLSREMDKKFQDREASLTKHSSSLSSKEQSLKDREDSLSKRSMSLTHKEQTLREREEALSKRAEQDHRNLQKREKEIESMQETILKLQQSRSQYRAKCEVLQKSAIAAGAVAERLREITIERDEFAKRLEEAGHEEGKRVNELEKGLMMTAAIVAEDVTQLRSVVEKHGLSVQQHGGEVGVLKQRVDKLRKALEYLTRQIPLDRTGK</sequence>
<evidence type="ECO:0000313" key="4">
    <source>
        <dbReference type="Proteomes" id="UP001057375"/>
    </source>
</evidence>
<gene>
    <name evidence="3" type="ORF">ADUPG1_009211</name>
</gene>
<accession>A0ABQ5KW10</accession>
<feature type="compositionally biased region" description="Low complexity" evidence="2">
    <location>
        <begin position="658"/>
        <end position="668"/>
    </location>
</feature>
<feature type="compositionally biased region" description="Basic and acidic residues" evidence="2">
    <location>
        <begin position="633"/>
        <end position="657"/>
    </location>
</feature>
<feature type="compositionally biased region" description="Basic and acidic residues" evidence="2">
    <location>
        <begin position="437"/>
        <end position="482"/>
    </location>
</feature>
<dbReference type="Proteomes" id="UP001057375">
    <property type="component" value="Unassembled WGS sequence"/>
</dbReference>
<feature type="region of interest" description="Disordered" evidence="2">
    <location>
        <begin position="633"/>
        <end position="715"/>
    </location>
</feature>
<evidence type="ECO:0000313" key="3">
    <source>
        <dbReference type="EMBL" id="GKT36201.1"/>
    </source>
</evidence>
<feature type="region of interest" description="Disordered" evidence="2">
    <location>
        <begin position="557"/>
        <end position="609"/>
    </location>
</feature>
<feature type="coiled-coil region" evidence="1">
    <location>
        <begin position="291"/>
        <end position="325"/>
    </location>
</feature>
<evidence type="ECO:0000256" key="1">
    <source>
        <dbReference type="SAM" id="Coils"/>
    </source>
</evidence>
<feature type="coiled-coil region" evidence="1">
    <location>
        <begin position="202"/>
        <end position="261"/>
    </location>
</feature>
<reference evidence="3" key="1">
    <citation type="submission" date="2022-03" db="EMBL/GenBank/DDBJ databases">
        <title>Draft genome sequence of Aduncisulcus paluster, a free-living microaerophilic Fornicata.</title>
        <authorList>
            <person name="Yuyama I."/>
            <person name="Kume K."/>
            <person name="Tamura T."/>
            <person name="Inagaki Y."/>
            <person name="Hashimoto T."/>
        </authorList>
    </citation>
    <scope>NUCLEOTIDE SEQUENCE</scope>
    <source>
        <strain evidence="3">NY0171</strain>
    </source>
</reference>
<proteinExistence type="predicted"/>
<feature type="region of interest" description="Disordered" evidence="2">
    <location>
        <begin position="437"/>
        <end position="488"/>
    </location>
</feature>